<protein>
    <recommendedName>
        <fullName evidence="3">Apextrin C-terminal domain-containing protein</fullName>
    </recommendedName>
</protein>
<evidence type="ECO:0008006" key="3">
    <source>
        <dbReference type="Google" id="ProtNLM"/>
    </source>
</evidence>
<sequence>MSPEPLDMPRGLPFYVQRETQICGRSDNQTIDDDGAFDHSFCPYTARVKYHKGYNGGHHRGFKLAYTLADKDDYVGYGCDNRSIYKTRTLVAIISINAEDHYDTRKESILTDNHYDCREESDKESKVTPNAELEKTEGVNSIRAETASSNCASVYQLYFGRKKERS</sequence>
<dbReference type="AlphaFoldDB" id="A0AAV4HC92"/>
<proteinExistence type="predicted"/>
<name>A0AAV4HC92_9GAST</name>
<organism evidence="1 2">
    <name type="scientific">Elysia marginata</name>
    <dbReference type="NCBI Taxonomy" id="1093978"/>
    <lineage>
        <taxon>Eukaryota</taxon>
        <taxon>Metazoa</taxon>
        <taxon>Spiralia</taxon>
        <taxon>Lophotrochozoa</taxon>
        <taxon>Mollusca</taxon>
        <taxon>Gastropoda</taxon>
        <taxon>Heterobranchia</taxon>
        <taxon>Euthyneura</taxon>
        <taxon>Panpulmonata</taxon>
        <taxon>Sacoglossa</taxon>
        <taxon>Placobranchoidea</taxon>
        <taxon>Plakobranchidae</taxon>
        <taxon>Elysia</taxon>
    </lineage>
</organism>
<keyword evidence="2" id="KW-1185">Reference proteome</keyword>
<dbReference type="EMBL" id="BMAT01012633">
    <property type="protein sequence ID" value="GFR95787.1"/>
    <property type="molecule type" value="Genomic_DNA"/>
</dbReference>
<evidence type="ECO:0000313" key="2">
    <source>
        <dbReference type="Proteomes" id="UP000762676"/>
    </source>
</evidence>
<comment type="caution">
    <text evidence="1">The sequence shown here is derived from an EMBL/GenBank/DDBJ whole genome shotgun (WGS) entry which is preliminary data.</text>
</comment>
<evidence type="ECO:0000313" key="1">
    <source>
        <dbReference type="EMBL" id="GFR95787.1"/>
    </source>
</evidence>
<accession>A0AAV4HC92</accession>
<dbReference type="Proteomes" id="UP000762676">
    <property type="component" value="Unassembled WGS sequence"/>
</dbReference>
<reference evidence="1 2" key="1">
    <citation type="journal article" date="2021" name="Elife">
        <title>Chloroplast acquisition without the gene transfer in kleptoplastic sea slugs, Plakobranchus ocellatus.</title>
        <authorList>
            <person name="Maeda T."/>
            <person name="Takahashi S."/>
            <person name="Yoshida T."/>
            <person name="Shimamura S."/>
            <person name="Takaki Y."/>
            <person name="Nagai Y."/>
            <person name="Toyoda A."/>
            <person name="Suzuki Y."/>
            <person name="Arimoto A."/>
            <person name="Ishii H."/>
            <person name="Satoh N."/>
            <person name="Nishiyama T."/>
            <person name="Hasebe M."/>
            <person name="Maruyama T."/>
            <person name="Minagawa J."/>
            <person name="Obokata J."/>
            <person name="Shigenobu S."/>
        </authorList>
    </citation>
    <scope>NUCLEOTIDE SEQUENCE [LARGE SCALE GENOMIC DNA]</scope>
</reference>
<gene>
    <name evidence="1" type="ORF">ElyMa_006281500</name>
</gene>